<reference evidence="2 3" key="1">
    <citation type="submission" date="2022-01" db="EMBL/GenBank/DDBJ databases">
        <title>A high-quality chromosome-level genome assembly of rohu carp, Labeo rohita.</title>
        <authorList>
            <person name="Arick M.A. II"/>
            <person name="Hsu C.-Y."/>
            <person name="Magbanua Z."/>
            <person name="Pechanova O."/>
            <person name="Grover C."/>
            <person name="Miller E."/>
            <person name="Thrash A."/>
            <person name="Ezzel L."/>
            <person name="Alam S."/>
            <person name="Benzie J."/>
            <person name="Hamilton M."/>
            <person name="Karsi A."/>
            <person name="Lawrence M.L."/>
            <person name="Peterson D.G."/>
        </authorList>
    </citation>
    <scope>NUCLEOTIDE SEQUENCE [LARGE SCALE GENOMIC DNA]</scope>
    <source>
        <strain evidence="3">BAU-BD-2019</strain>
        <tissue evidence="2">Blood</tissue>
    </source>
</reference>
<name>A0ABQ8LCK3_LABRO</name>
<dbReference type="Proteomes" id="UP000830375">
    <property type="component" value="Unassembled WGS sequence"/>
</dbReference>
<evidence type="ECO:0000256" key="1">
    <source>
        <dbReference type="SAM" id="MobiDB-lite"/>
    </source>
</evidence>
<dbReference type="GO" id="GO:0051301">
    <property type="term" value="P:cell division"/>
    <property type="evidence" value="ECO:0007669"/>
    <property type="project" value="UniProtKB-KW"/>
</dbReference>
<dbReference type="InterPro" id="IPR004244">
    <property type="entry name" value="Transposase_22"/>
</dbReference>
<evidence type="ECO:0000313" key="3">
    <source>
        <dbReference type="Proteomes" id="UP000830375"/>
    </source>
</evidence>
<evidence type="ECO:0000313" key="2">
    <source>
        <dbReference type="EMBL" id="KAI2647368.1"/>
    </source>
</evidence>
<keyword evidence="2" id="KW-0131">Cell cycle</keyword>
<feature type="compositionally biased region" description="Polar residues" evidence="1">
    <location>
        <begin position="22"/>
        <end position="38"/>
    </location>
</feature>
<gene>
    <name evidence="2" type="ORF">H4Q32_027560</name>
</gene>
<dbReference type="EMBL" id="JACTAM010000394">
    <property type="protein sequence ID" value="KAI2647368.1"/>
    <property type="molecule type" value="Genomic_DNA"/>
</dbReference>
<keyword evidence="3" id="KW-1185">Reference proteome</keyword>
<dbReference type="Gene3D" id="3.30.70.1820">
    <property type="entry name" value="L1 transposable element, RRM domain"/>
    <property type="match status" value="1"/>
</dbReference>
<dbReference type="PANTHER" id="PTHR11505">
    <property type="entry name" value="L1 TRANSPOSABLE ELEMENT-RELATED"/>
    <property type="match status" value="1"/>
</dbReference>
<accession>A0ABQ8LCK3</accession>
<organism evidence="2 3">
    <name type="scientific">Labeo rohita</name>
    <name type="common">Indian major carp</name>
    <name type="synonym">Cyprinus rohita</name>
    <dbReference type="NCBI Taxonomy" id="84645"/>
    <lineage>
        <taxon>Eukaryota</taxon>
        <taxon>Metazoa</taxon>
        <taxon>Chordata</taxon>
        <taxon>Craniata</taxon>
        <taxon>Vertebrata</taxon>
        <taxon>Euteleostomi</taxon>
        <taxon>Actinopterygii</taxon>
        <taxon>Neopterygii</taxon>
        <taxon>Teleostei</taxon>
        <taxon>Ostariophysi</taxon>
        <taxon>Cypriniformes</taxon>
        <taxon>Cyprinidae</taxon>
        <taxon>Labeoninae</taxon>
        <taxon>Labeonini</taxon>
        <taxon>Labeo</taxon>
    </lineage>
</organism>
<proteinExistence type="predicted"/>
<protein>
    <submittedName>
        <fullName evidence="2">Cell division protein ZapB</fullName>
    </submittedName>
</protein>
<feature type="compositionally biased region" description="Polar residues" evidence="1">
    <location>
        <begin position="1"/>
        <end position="10"/>
    </location>
</feature>
<keyword evidence="2" id="KW-0132">Cell division</keyword>
<feature type="region of interest" description="Disordered" evidence="1">
    <location>
        <begin position="1"/>
        <end position="61"/>
    </location>
</feature>
<sequence length="288" mass="32933">MRKSSQQTSLPKIIIPPARGSTPASISDESEMEAQSAQTDKRRDSSHLTPTKSNALKKLRPRDEDITNATLLQAITLLTARFDSQNEKLEEMANQMQRNSVMVAEISKAVEFNAAEIKDCKEKCLETSKSLLGLTSSHKDLASTTSELERYKRRWNLRINGMKEKPEEDPRREVIALFAEIAPHLVQKLDDIVDTVHRIGKKEPGKPRQMIVQFAMRKYRDEFWQSTKNSSVCRDRGVRFAEDLTKEDRLARAALWPLIDQVRKAGKKAYFRGPFGYIEGKRIDIGMR</sequence>
<comment type="caution">
    <text evidence="2">The sequence shown here is derived from an EMBL/GenBank/DDBJ whole genome shotgun (WGS) entry which is preliminary data.</text>
</comment>